<keyword evidence="3" id="KW-1185">Reference proteome</keyword>
<protein>
    <submittedName>
        <fullName evidence="2">Uncharacterized protein</fullName>
    </submittedName>
</protein>
<proteinExistence type="predicted"/>
<sequence>MSMPSGSQSLAIGSEGYFDLRENMERRQQESERQVLAILHEMRRLREENEVLHIQVSSSGPPHNRKPKSQRTNSKKNEEVSYPRNTKFPSNEQEM</sequence>
<evidence type="ECO:0000313" key="3">
    <source>
        <dbReference type="Proteomes" id="UP001168098"/>
    </source>
</evidence>
<reference evidence="2 3" key="1">
    <citation type="journal article" date="2023" name="BMC Biotechnol.">
        <title>Vitis rotundifolia cv Carlos genome sequencing.</title>
        <authorList>
            <person name="Huff M."/>
            <person name="Hulse-Kemp A."/>
            <person name="Scheffler B."/>
            <person name="Youngblood R."/>
            <person name="Simpson S."/>
            <person name="Babiker E."/>
            <person name="Staton M."/>
        </authorList>
    </citation>
    <scope>NUCLEOTIDE SEQUENCE [LARGE SCALE GENOMIC DNA]</scope>
    <source>
        <tissue evidence="2">Leaf</tissue>
    </source>
</reference>
<organism evidence="2 3">
    <name type="scientific">Vitis rotundifolia</name>
    <name type="common">Muscadine grape</name>
    <dbReference type="NCBI Taxonomy" id="103349"/>
    <lineage>
        <taxon>Eukaryota</taxon>
        <taxon>Viridiplantae</taxon>
        <taxon>Streptophyta</taxon>
        <taxon>Embryophyta</taxon>
        <taxon>Tracheophyta</taxon>
        <taxon>Spermatophyta</taxon>
        <taxon>Magnoliopsida</taxon>
        <taxon>eudicotyledons</taxon>
        <taxon>Gunneridae</taxon>
        <taxon>Pentapetalae</taxon>
        <taxon>rosids</taxon>
        <taxon>Vitales</taxon>
        <taxon>Vitaceae</taxon>
        <taxon>Viteae</taxon>
        <taxon>Vitis</taxon>
    </lineage>
</organism>
<dbReference type="AlphaFoldDB" id="A0AA38ZF00"/>
<gene>
    <name evidence="2" type="ORF">PVL29_015915</name>
</gene>
<feature type="region of interest" description="Disordered" evidence="1">
    <location>
        <begin position="54"/>
        <end position="95"/>
    </location>
</feature>
<evidence type="ECO:0000313" key="2">
    <source>
        <dbReference type="EMBL" id="KAJ9687238.1"/>
    </source>
</evidence>
<evidence type="ECO:0000256" key="1">
    <source>
        <dbReference type="SAM" id="MobiDB-lite"/>
    </source>
</evidence>
<dbReference type="Proteomes" id="UP001168098">
    <property type="component" value="Unassembled WGS sequence"/>
</dbReference>
<comment type="caution">
    <text evidence="2">The sequence shown here is derived from an EMBL/GenBank/DDBJ whole genome shotgun (WGS) entry which is preliminary data.</text>
</comment>
<accession>A0AA38ZF00</accession>
<dbReference type="EMBL" id="JARBHA010000012">
    <property type="protein sequence ID" value="KAJ9687238.1"/>
    <property type="molecule type" value="Genomic_DNA"/>
</dbReference>
<name>A0AA38ZF00_VITRO</name>
<feature type="compositionally biased region" description="Polar residues" evidence="1">
    <location>
        <begin position="83"/>
        <end position="95"/>
    </location>
</feature>